<evidence type="ECO:0000256" key="14">
    <source>
        <dbReference type="ARBA" id="ARBA00023053"/>
    </source>
</evidence>
<dbReference type="InterPro" id="IPR003644">
    <property type="entry name" value="Calx_beta"/>
</dbReference>
<evidence type="ECO:0000256" key="10">
    <source>
        <dbReference type="ARBA" id="ARBA00022737"/>
    </source>
</evidence>
<keyword evidence="15" id="KW-0406">Ion transport</keyword>
<dbReference type="Pfam" id="PF16494">
    <property type="entry name" value="Na_Ca_ex_C"/>
    <property type="match status" value="1"/>
</dbReference>
<dbReference type="GO" id="GO:0005516">
    <property type="term" value="F:calmodulin binding"/>
    <property type="evidence" value="ECO:0007669"/>
    <property type="project" value="UniProtKB-KW"/>
</dbReference>
<comment type="subcellular location">
    <subcellularLocation>
        <location evidence="1">Cell membrane</location>
        <topology evidence="1">Multi-pass membrane protein</topology>
    </subcellularLocation>
</comment>
<feature type="transmembrane region" description="Helical" evidence="20">
    <location>
        <begin position="815"/>
        <end position="833"/>
    </location>
</feature>
<evidence type="ECO:0000256" key="15">
    <source>
        <dbReference type="ARBA" id="ARBA00023065"/>
    </source>
</evidence>
<dbReference type="SMART" id="SM00237">
    <property type="entry name" value="Calx_beta"/>
    <property type="match status" value="2"/>
</dbReference>
<keyword evidence="10" id="KW-0677">Repeat</keyword>
<keyword evidence="16 20" id="KW-0472">Membrane</keyword>
<proteinExistence type="inferred from homology"/>
<keyword evidence="22" id="KW-1185">Reference proteome</keyword>
<evidence type="ECO:0000256" key="18">
    <source>
        <dbReference type="ARBA" id="ARBA00023201"/>
    </source>
</evidence>
<dbReference type="GO" id="GO:0046872">
    <property type="term" value="F:metal ion binding"/>
    <property type="evidence" value="ECO:0007669"/>
    <property type="project" value="UniProtKB-KW"/>
</dbReference>
<evidence type="ECO:0000256" key="20">
    <source>
        <dbReference type="SAM" id="Phobius"/>
    </source>
</evidence>
<evidence type="ECO:0000256" key="6">
    <source>
        <dbReference type="ARBA" id="ARBA00022568"/>
    </source>
</evidence>
<feature type="transmembrane region" description="Helical" evidence="20">
    <location>
        <begin position="196"/>
        <end position="220"/>
    </location>
</feature>
<keyword evidence="11" id="KW-0106">Calcium</keyword>
<dbReference type="WBParaSite" id="PgR003_g044_t02">
    <property type="protein sequence ID" value="PgR003_g044_t02"/>
    <property type="gene ID" value="PgR003_g044"/>
</dbReference>
<keyword evidence="14" id="KW-0915">Sodium</keyword>
<sequence length="881" mass="98734">MLYFHCTSPWQICFEKTTTMILFLIFTYLITRIAAAEQNGSCEPAKPCSPGLLLPVWNPQQDVGVATIVFRAVLYFMAMLYMFFGVSIVADRFMAAIEVITSQEREVKLKKITGEPYTILIRIWNETVSNLTLIALGSSAPEILLSVIEIFGNNFEAGDLGPSTIVGSAAFNLFVIIGICIYAVPSPEKRMVQHNSVFWVTVAWSTFAYIWLYLIISVFSPGVIQVWEGVLTFIFFPLTVLSAYLADQYTEKFGRRLLTDVRTSFLMRSESARVKHKDADGVIHLPKRRLSLLSTQWDADVIAFEEHRKKYLDMFKKLRAENPDAPAEELEKLGLERVVSQEPKSRAFYRIQATRKLIGSGDIATKKMKTKISELATPQMPIKREQEVVVSFDPACYVCLESAGSVNVRVKCDTEEIDVPVEVTVHYRTIADTAQEYSDFVPTEGILKFEEGQKWQEIRIGIVDNDIYEEDEQFMVCLSQVRAYRSGEESKPVQARLGCASTATVLIVDDDHAGAFGFASEKFKVAESKGVFIAEVLRTRGARGEVSIPYKTIDGAAKAGQDYIAVEGHVRFKDEQTKAEIAVEIINDDEYEKNEDFYLELGEPIWHRECHYGKDVELGRPALSDHPRCKIVITEDHEFKNFIDKIVTSANTSIMVGTHSWKQQFKEAIEFESEKDGEPTSAEVLMHFLALPWKLLFASIPPTVYMKGWLCFFVAIFMIGILTAIIGDLASHFGCTVRLKDSITAISLVAMGTSVPDTFASRTAALQDQWADSSIGNVTGSNAVNVFLGIGIAWTIAAIYHAFNGSEFHVHAGSLAFSVTMFLIGSTVCIFILQYRRFSYIKGELGGPLNMKIFSALVFICVWILYLLFSTLEAYCVISGF</sequence>
<evidence type="ECO:0000256" key="19">
    <source>
        <dbReference type="ARBA" id="ARBA00033667"/>
    </source>
</evidence>
<evidence type="ECO:0000256" key="8">
    <source>
        <dbReference type="ARBA" id="ARBA00022723"/>
    </source>
</evidence>
<keyword evidence="13 20" id="KW-1133">Transmembrane helix</keyword>
<dbReference type="GO" id="GO:0030424">
    <property type="term" value="C:axon"/>
    <property type="evidence" value="ECO:0007669"/>
    <property type="project" value="TreeGrafter"/>
</dbReference>
<keyword evidence="4" id="KW-0050">Antiport</keyword>
<evidence type="ECO:0000256" key="17">
    <source>
        <dbReference type="ARBA" id="ARBA00023180"/>
    </source>
</evidence>
<dbReference type="Gene3D" id="2.60.40.2030">
    <property type="match status" value="2"/>
</dbReference>
<feature type="domain" description="Calx-beta" evidence="21">
    <location>
        <begin position="503"/>
        <end position="602"/>
    </location>
</feature>
<keyword evidence="3" id="KW-0813">Transport</keyword>
<dbReference type="InterPro" id="IPR038081">
    <property type="entry name" value="CalX-like_sf"/>
</dbReference>
<dbReference type="SUPFAM" id="SSF141072">
    <property type="entry name" value="CalX-like"/>
    <property type="match status" value="2"/>
</dbReference>
<evidence type="ECO:0000256" key="11">
    <source>
        <dbReference type="ARBA" id="ARBA00022837"/>
    </source>
</evidence>
<name>A0A915A8L0_PARUN</name>
<comment type="similarity">
    <text evidence="2">Belongs to the Ca(2+):cation antiporter (CaCA) (TC 2.A.19) family. SLC8 subfamily.</text>
</comment>
<dbReference type="InterPro" id="IPR044880">
    <property type="entry name" value="NCX_ion-bd_dom_sf"/>
</dbReference>
<dbReference type="InterPro" id="IPR004837">
    <property type="entry name" value="NaCa_Exmemb"/>
</dbReference>
<evidence type="ECO:0000256" key="3">
    <source>
        <dbReference type="ARBA" id="ARBA00022448"/>
    </source>
</evidence>
<evidence type="ECO:0000256" key="4">
    <source>
        <dbReference type="ARBA" id="ARBA00022449"/>
    </source>
</evidence>
<dbReference type="GO" id="GO:0005432">
    <property type="term" value="F:calcium:sodium antiporter activity"/>
    <property type="evidence" value="ECO:0007669"/>
    <property type="project" value="InterPro"/>
</dbReference>
<feature type="transmembrane region" description="Helical" evidence="20">
    <location>
        <begin position="164"/>
        <end position="184"/>
    </location>
</feature>
<dbReference type="PANTHER" id="PTHR11878:SF75">
    <property type="entry name" value="CALX-BETA DOMAIN-CONTAINING PROTEIN"/>
    <property type="match status" value="1"/>
</dbReference>
<feature type="transmembrane region" description="Helical" evidence="20">
    <location>
        <begin position="12"/>
        <end position="31"/>
    </location>
</feature>
<evidence type="ECO:0000313" key="24">
    <source>
        <dbReference type="WBParaSite" id="PgR003_g044_t03"/>
    </source>
</evidence>
<evidence type="ECO:0000313" key="22">
    <source>
        <dbReference type="Proteomes" id="UP000887569"/>
    </source>
</evidence>
<organism evidence="22 23">
    <name type="scientific">Parascaris univalens</name>
    <name type="common">Nematode worm</name>
    <dbReference type="NCBI Taxonomy" id="6257"/>
    <lineage>
        <taxon>Eukaryota</taxon>
        <taxon>Metazoa</taxon>
        <taxon>Ecdysozoa</taxon>
        <taxon>Nematoda</taxon>
        <taxon>Chromadorea</taxon>
        <taxon>Rhabditida</taxon>
        <taxon>Spirurina</taxon>
        <taxon>Ascaridomorpha</taxon>
        <taxon>Ascaridoidea</taxon>
        <taxon>Ascarididae</taxon>
        <taxon>Parascaris</taxon>
    </lineage>
</organism>
<evidence type="ECO:0000256" key="2">
    <source>
        <dbReference type="ARBA" id="ARBA00007489"/>
    </source>
</evidence>
<dbReference type="InterPro" id="IPR051171">
    <property type="entry name" value="CaCA"/>
</dbReference>
<dbReference type="GO" id="GO:0007154">
    <property type="term" value="P:cell communication"/>
    <property type="evidence" value="ECO:0007669"/>
    <property type="project" value="InterPro"/>
</dbReference>
<protein>
    <submittedName>
        <fullName evidence="23 24">Calx-beta domain-containing protein</fullName>
    </submittedName>
</protein>
<dbReference type="Pfam" id="PF03160">
    <property type="entry name" value="Calx-beta"/>
    <property type="match status" value="1"/>
</dbReference>
<dbReference type="GO" id="GO:0042383">
    <property type="term" value="C:sarcolemma"/>
    <property type="evidence" value="ECO:0007669"/>
    <property type="project" value="TreeGrafter"/>
</dbReference>
<keyword evidence="8" id="KW-0479">Metal-binding</keyword>
<dbReference type="InterPro" id="IPR032452">
    <property type="entry name" value="Na_Ca_Ex_C-exten"/>
</dbReference>
<feature type="transmembrane region" description="Helical" evidence="20">
    <location>
        <begin position="131"/>
        <end position="152"/>
    </location>
</feature>
<accession>A0A915A8L0</accession>
<evidence type="ECO:0000256" key="1">
    <source>
        <dbReference type="ARBA" id="ARBA00004651"/>
    </source>
</evidence>
<keyword evidence="18" id="KW-0739">Sodium transport</keyword>
<keyword evidence="7 20" id="KW-0812">Transmembrane</keyword>
<reference evidence="23 24" key="1">
    <citation type="submission" date="2022-11" db="UniProtKB">
        <authorList>
            <consortium name="WormBaseParasite"/>
        </authorList>
    </citation>
    <scope>IDENTIFICATION</scope>
</reference>
<dbReference type="InterPro" id="IPR004836">
    <property type="entry name" value="Na_Ca_Ex"/>
</dbReference>
<keyword evidence="9" id="KW-0732">Signal</keyword>
<evidence type="ECO:0000256" key="12">
    <source>
        <dbReference type="ARBA" id="ARBA00022860"/>
    </source>
</evidence>
<keyword evidence="17" id="KW-0325">Glycoprotein</keyword>
<feature type="transmembrane region" description="Helical" evidence="20">
    <location>
        <begin position="853"/>
        <end position="878"/>
    </location>
</feature>
<feature type="transmembrane region" description="Helical" evidence="20">
    <location>
        <begin position="226"/>
        <end position="246"/>
    </location>
</feature>
<dbReference type="GO" id="GO:0098703">
    <property type="term" value="P:calcium ion import across plasma membrane"/>
    <property type="evidence" value="ECO:0007669"/>
    <property type="project" value="TreeGrafter"/>
</dbReference>
<evidence type="ECO:0000256" key="9">
    <source>
        <dbReference type="ARBA" id="ARBA00022729"/>
    </source>
</evidence>
<keyword evidence="12" id="KW-0112">Calmodulin-binding</keyword>
<feature type="transmembrane region" description="Helical" evidence="20">
    <location>
        <begin position="783"/>
        <end position="803"/>
    </location>
</feature>
<evidence type="ECO:0000259" key="21">
    <source>
        <dbReference type="SMART" id="SM00237"/>
    </source>
</evidence>
<dbReference type="WBParaSite" id="PgR003_g044_t03">
    <property type="protein sequence ID" value="PgR003_g044_t03"/>
    <property type="gene ID" value="PgR003_g044"/>
</dbReference>
<keyword evidence="5" id="KW-1003">Cell membrane</keyword>
<dbReference type="AlphaFoldDB" id="A0A915A8L0"/>
<dbReference type="PANTHER" id="PTHR11878">
    <property type="entry name" value="SODIUM/CALCIUM EXCHANGER"/>
    <property type="match status" value="1"/>
</dbReference>
<dbReference type="Proteomes" id="UP000887569">
    <property type="component" value="Unplaced"/>
</dbReference>
<feature type="transmembrane region" description="Helical" evidence="20">
    <location>
        <begin position="709"/>
        <end position="730"/>
    </location>
</feature>
<feature type="domain" description="Calx-beta" evidence="21">
    <location>
        <begin position="377"/>
        <end position="479"/>
    </location>
</feature>
<keyword evidence="6" id="KW-0109">Calcium transport</keyword>
<dbReference type="Pfam" id="PF01699">
    <property type="entry name" value="Na_Ca_ex"/>
    <property type="match status" value="2"/>
</dbReference>
<comment type="catalytic activity">
    <reaction evidence="19">
        <text>Ca(2+)(in) + 3 Na(+)(out) = Ca(2+)(out) + 3 Na(+)(in)</text>
        <dbReference type="Rhea" id="RHEA:69955"/>
        <dbReference type="ChEBI" id="CHEBI:29101"/>
        <dbReference type="ChEBI" id="CHEBI:29108"/>
    </reaction>
</comment>
<dbReference type="GO" id="GO:0098794">
    <property type="term" value="C:postsynapse"/>
    <property type="evidence" value="ECO:0007669"/>
    <property type="project" value="TreeGrafter"/>
</dbReference>
<evidence type="ECO:0000256" key="5">
    <source>
        <dbReference type="ARBA" id="ARBA00022475"/>
    </source>
</evidence>
<dbReference type="PRINTS" id="PR01259">
    <property type="entry name" value="NACAEXCHNGR"/>
</dbReference>
<evidence type="ECO:0000256" key="13">
    <source>
        <dbReference type="ARBA" id="ARBA00022989"/>
    </source>
</evidence>
<evidence type="ECO:0000256" key="7">
    <source>
        <dbReference type="ARBA" id="ARBA00022692"/>
    </source>
</evidence>
<evidence type="ECO:0000256" key="16">
    <source>
        <dbReference type="ARBA" id="ARBA00023136"/>
    </source>
</evidence>
<feature type="transmembrane region" description="Helical" evidence="20">
    <location>
        <begin position="63"/>
        <end position="84"/>
    </location>
</feature>
<dbReference type="Gene3D" id="1.20.1420.30">
    <property type="entry name" value="NCX, central ion-binding region"/>
    <property type="match status" value="2"/>
</dbReference>
<evidence type="ECO:0000313" key="23">
    <source>
        <dbReference type="WBParaSite" id="PgR003_g044_t02"/>
    </source>
</evidence>